<dbReference type="Pfam" id="PF22890">
    <property type="entry name" value="TPR_EMC2"/>
    <property type="match status" value="1"/>
</dbReference>
<evidence type="ECO:0000256" key="4">
    <source>
        <dbReference type="RuleBase" id="RU367091"/>
    </source>
</evidence>
<keyword evidence="4" id="KW-0472">Membrane</keyword>
<evidence type="ECO:0000259" key="5">
    <source>
        <dbReference type="Pfam" id="PF22890"/>
    </source>
</evidence>
<dbReference type="OMA" id="LMEMLFY"/>
<keyword evidence="2 3" id="KW-0802">TPR repeat</keyword>
<evidence type="ECO:0000313" key="6">
    <source>
        <dbReference type="EMBL" id="EMF09878.1"/>
    </source>
</evidence>
<dbReference type="PANTHER" id="PTHR12760">
    <property type="entry name" value="TETRATRICOPEPTIDE REPEAT PROTEIN"/>
    <property type="match status" value="1"/>
</dbReference>
<dbReference type="SUPFAM" id="SSF48452">
    <property type="entry name" value="TPR-like"/>
    <property type="match status" value="1"/>
</dbReference>
<proteinExistence type="inferred from homology"/>
<accession>M3D068</accession>
<comment type="similarity">
    <text evidence="4">Belongs to the EMC2 family.</text>
</comment>
<dbReference type="RefSeq" id="XP_016757999.1">
    <property type="nucleotide sequence ID" value="XM_016907770.1"/>
</dbReference>
<dbReference type="InterPro" id="IPR019734">
    <property type="entry name" value="TPR_rpt"/>
</dbReference>
<dbReference type="OrthoDB" id="124397at2759"/>
<comment type="subcellular location">
    <subcellularLocation>
        <location evidence="4">Endoplasmic reticulum membrane</location>
        <topology evidence="4">Peripheral membrane protein</topology>
        <orientation evidence="4">Cytoplasmic side</orientation>
    </subcellularLocation>
</comment>
<evidence type="ECO:0000256" key="2">
    <source>
        <dbReference type="ARBA" id="ARBA00022803"/>
    </source>
</evidence>
<keyword evidence="4" id="KW-0256">Endoplasmic reticulum</keyword>
<keyword evidence="6" id="KW-0808">Transferase</keyword>
<organism evidence="6 7">
    <name type="scientific">Sphaerulina musiva (strain SO2202)</name>
    <name type="common">Poplar stem canker fungus</name>
    <name type="synonym">Septoria musiva</name>
    <dbReference type="NCBI Taxonomy" id="692275"/>
    <lineage>
        <taxon>Eukaryota</taxon>
        <taxon>Fungi</taxon>
        <taxon>Dikarya</taxon>
        <taxon>Ascomycota</taxon>
        <taxon>Pezizomycotina</taxon>
        <taxon>Dothideomycetes</taxon>
        <taxon>Dothideomycetidae</taxon>
        <taxon>Mycosphaerellales</taxon>
        <taxon>Mycosphaerellaceae</taxon>
        <taxon>Sphaerulina</taxon>
    </lineage>
</organism>
<dbReference type="GO" id="GO:0072546">
    <property type="term" value="C:EMC complex"/>
    <property type="evidence" value="ECO:0007669"/>
    <property type="project" value="UniProtKB-UniRule"/>
</dbReference>
<dbReference type="AlphaFoldDB" id="M3D068"/>
<evidence type="ECO:0000256" key="1">
    <source>
        <dbReference type="ARBA" id="ARBA00022737"/>
    </source>
</evidence>
<dbReference type="HOGENOM" id="CLU_052388_0_0_1"/>
<keyword evidence="1" id="KW-0677">Repeat</keyword>
<dbReference type="eggNOG" id="KOG3060">
    <property type="taxonomic scope" value="Eukaryota"/>
</dbReference>
<dbReference type="InterPro" id="IPR055217">
    <property type="entry name" value="TPR_EMC2"/>
</dbReference>
<name>M3D068_SPHMS</name>
<dbReference type="PROSITE" id="PS50005">
    <property type="entry name" value="TPR"/>
    <property type="match status" value="1"/>
</dbReference>
<dbReference type="Gene3D" id="1.25.40.10">
    <property type="entry name" value="Tetratricopeptide repeat domain"/>
    <property type="match status" value="1"/>
</dbReference>
<comment type="subunit">
    <text evidence="4">Component of the ER membrane protein complex (EMC).</text>
</comment>
<dbReference type="GeneID" id="27904907"/>
<dbReference type="GO" id="GO:0016740">
    <property type="term" value="F:transferase activity"/>
    <property type="evidence" value="ECO:0007669"/>
    <property type="project" value="UniProtKB-KW"/>
</dbReference>
<dbReference type="Proteomes" id="UP000016931">
    <property type="component" value="Unassembled WGS sequence"/>
</dbReference>
<dbReference type="EMBL" id="KB456268">
    <property type="protein sequence ID" value="EMF09878.1"/>
    <property type="molecule type" value="Genomic_DNA"/>
</dbReference>
<reference evidence="6 7" key="1">
    <citation type="journal article" date="2012" name="PLoS Pathog.">
        <title>Diverse lifestyles and strategies of plant pathogenesis encoded in the genomes of eighteen Dothideomycetes fungi.</title>
        <authorList>
            <person name="Ohm R.A."/>
            <person name="Feau N."/>
            <person name="Henrissat B."/>
            <person name="Schoch C.L."/>
            <person name="Horwitz B.A."/>
            <person name="Barry K.W."/>
            <person name="Condon B.J."/>
            <person name="Copeland A.C."/>
            <person name="Dhillon B."/>
            <person name="Glaser F."/>
            <person name="Hesse C.N."/>
            <person name="Kosti I."/>
            <person name="LaButti K."/>
            <person name="Lindquist E.A."/>
            <person name="Lucas S."/>
            <person name="Salamov A.A."/>
            <person name="Bradshaw R.E."/>
            <person name="Ciuffetti L."/>
            <person name="Hamelin R.C."/>
            <person name="Kema G.H.J."/>
            <person name="Lawrence C."/>
            <person name="Scott J.A."/>
            <person name="Spatafora J.W."/>
            <person name="Turgeon B.G."/>
            <person name="de Wit P.J.G.M."/>
            <person name="Zhong S."/>
            <person name="Goodwin S.B."/>
            <person name="Grigoriev I.V."/>
        </authorList>
    </citation>
    <scope>NUCLEOTIDE SEQUENCE [LARGE SCALE GENOMIC DNA]</scope>
    <source>
        <strain evidence="6 7">SO2202</strain>
    </source>
</reference>
<keyword evidence="7" id="KW-1185">Reference proteome</keyword>
<sequence>MSTSLLQPPTNSNPETALSQSANAEAFFKSQKSWYPALPYPLSLFSNSESQEKWTTYENLFLSCLRTGQNDSAHLCLEELTTRFGLTNERVAALRGLWAEATATNPQELEDVMAHYEEILKEDPACFAIRKRRAALLKSMGKTSEAIAALVNLVDTNPTDAEAWSELAEMYVQQGMWERGKFCLEEVLLLAPNAWNLHARMGEVTFLSASGLQAGSGEQLKVLSEAMRRFCRAVELCDDYLRGYYGLKVSTTRLLEVLATTKKGQLTTSDSQAGDLAPPSIETVKKLNELATAKLAEIVRRSKSGEKGWDGYNAAEIAAARALLDKDVQKIAR</sequence>
<dbReference type="InterPro" id="IPR039856">
    <property type="entry name" value="EMC2-like"/>
</dbReference>
<dbReference type="SMART" id="SM00028">
    <property type="entry name" value="TPR"/>
    <property type="match status" value="2"/>
</dbReference>
<evidence type="ECO:0000313" key="7">
    <source>
        <dbReference type="Proteomes" id="UP000016931"/>
    </source>
</evidence>
<dbReference type="InterPro" id="IPR011990">
    <property type="entry name" value="TPR-like_helical_dom_sf"/>
</dbReference>
<protein>
    <recommendedName>
        <fullName evidence="4">ER membrane protein complex subunit 2</fullName>
    </recommendedName>
</protein>
<evidence type="ECO:0000256" key="3">
    <source>
        <dbReference type="PROSITE-ProRule" id="PRU00339"/>
    </source>
</evidence>
<gene>
    <name evidence="6" type="ORF">SEPMUDRAFT_158113</name>
</gene>
<feature type="domain" description="EMC2 TPR-like" evidence="5">
    <location>
        <begin position="108"/>
        <end position="207"/>
    </location>
</feature>
<feature type="repeat" description="TPR" evidence="3">
    <location>
        <begin position="161"/>
        <end position="194"/>
    </location>
</feature>
<dbReference type="STRING" id="692275.M3D068"/>
<comment type="function">
    <text evidence="4">Part of the endoplasmic reticulum membrane protein complex (EMC) that enables the energy-independent insertion into endoplasmic reticulum membranes of newly synthesized membrane proteins.</text>
</comment>